<dbReference type="GO" id="GO:2001070">
    <property type="term" value="F:starch binding"/>
    <property type="evidence" value="ECO:0007669"/>
    <property type="project" value="InterPro"/>
</dbReference>
<dbReference type="EMBL" id="GDJX01013767">
    <property type="protein sequence ID" value="JAT54169.1"/>
    <property type="molecule type" value="Transcribed_RNA"/>
</dbReference>
<name>A0A1D1YHR2_9ARAE</name>
<dbReference type="AlphaFoldDB" id="A0A1D1YHR2"/>
<dbReference type="Gene3D" id="2.60.40.10">
    <property type="entry name" value="Immunoglobulins"/>
    <property type="match status" value="1"/>
</dbReference>
<dbReference type="InterPro" id="IPR013783">
    <property type="entry name" value="Ig-like_fold"/>
</dbReference>
<dbReference type="PANTHER" id="PTHR15048:SF0">
    <property type="entry name" value="STARCH-BINDING DOMAIN-CONTAINING PROTEIN 1"/>
    <property type="match status" value="1"/>
</dbReference>
<dbReference type="CDD" id="cd05467">
    <property type="entry name" value="CBM20"/>
    <property type="match status" value="1"/>
</dbReference>
<dbReference type="PROSITE" id="PS51166">
    <property type="entry name" value="CBM20"/>
    <property type="match status" value="1"/>
</dbReference>
<dbReference type="InterPro" id="IPR002044">
    <property type="entry name" value="CBM20"/>
</dbReference>
<dbReference type="SUPFAM" id="SSF49452">
    <property type="entry name" value="Starch-binding domain-like"/>
    <property type="match status" value="1"/>
</dbReference>
<dbReference type="PANTHER" id="PTHR15048">
    <property type="entry name" value="STARCH-BINDING DOMAIN-CONTAINING PROTEIN 1"/>
    <property type="match status" value="1"/>
</dbReference>
<protein>
    <submittedName>
        <fullName evidence="3">Glucoamylase</fullName>
    </submittedName>
</protein>
<evidence type="ECO:0000256" key="1">
    <source>
        <dbReference type="SAM" id="MobiDB-lite"/>
    </source>
</evidence>
<organism evidence="3">
    <name type="scientific">Anthurium amnicola</name>
    <dbReference type="NCBI Taxonomy" id="1678845"/>
    <lineage>
        <taxon>Eukaryota</taxon>
        <taxon>Viridiplantae</taxon>
        <taxon>Streptophyta</taxon>
        <taxon>Embryophyta</taxon>
        <taxon>Tracheophyta</taxon>
        <taxon>Spermatophyta</taxon>
        <taxon>Magnoliopsida</taxon>
        <taxon>Liliopsida</taxon>
        <taxon>Araceae</taxon>
        <taxon>Pothoideae</taxon>
        <taxon>Potheae</taxon>
        <taxon>Anthurium</taxon>
    </lineage>
</organism>
<feature type="compositionally biased region" description="Basic and acidic residues" evidence="1">
    <location>
        <begin position="376"/>
        <end position="401"/>
    </location>
</feature>
<evidence type="ECO:0000259" key="2">
    <source>
        <dbReference type="PROSITE" id="PS51166"/>
    </source>
</evidence>
<dbReference type="InterPro" id="IPR013784">
    <property type="entry name" value="Carb-bd-like_fold"/>
</dbReference>
<feature type="non-terminal residue" evidence="3">
    <location>
        <position position="1"/>
    </location>
</feature>
<feature type="compositionally biased region" description="Polar residues" evidence="1">
    <location>
        <begin position="131"/>
        <end position="145"/>
    </location>
</feature>
<feature type="region of interest" description="Disordered" evidence="1">
    <location>
        <begin position="129"/>
        <end position="151"/>
    </location>
</feature>
<evidence type="ECO:0000313" key="3">
    <source>
        <dbReference type="EMBL" id="JAT54169.1"/>
    </source>
</evidence>
<feature type="region of interest" description="Disordered" evidence="1">
    <location>
        <begin position="372"/>
        <end position="429"/>
    </location>
</feature>
<dbReference type="SMART" id="SM01065">
    <property type="entry name" value="CBM_2"/>
    <property type="match status" value="1"/>
</dbReference>
<dbReference type="GO" id="GO:0016020">
    <property type="term" value="C:membrane"/>
    <property type="evidence" value="ECO:0007669"/>
    <property type="project" value="TreeGrafter"/>
</dbReference>
<sequence>GVSGGRWRGRPLCCYRTRAAAAAAAAVAGLRFFHIPSVRGMGGFTPIFLRREATILTTFHPPPPCYASDDSSDSSSLNAATPQADVEARTIQDQTRTASESLKVAAETGTTEIQTQIASELPVIGAKTENPEVQTHTPSELQTASEETEANKVRTQLSIESLEADAEAETIKDVPGTVHVKFKLQKSCQFGEQFLLVGEDLMFGLWNPARAIPLEWSDGHVWMAELDLPVGKEIKFKFILRGISGEIKWQPGPDRVLQTWKTTNTLAVEYGWENAEDQKITEEGSLAMLAEGEASKHYEVGSDGETAEKLMDITNAENENDLEIAEEKHMGHTGDLVLVPGLAPTATSSTANASLDSSQEVMNGMVDGTSLASAEIDGRIPEDTPDTRDGIQHEEQNEHEAVSSPGGQLEETGSQPPDGQALEEESGPRSVDNVLQNDIHWGQQTLQKFLMALGFFQQEST</sequence>
<feature type="region of interest" description="Disordered" evidence="1">
    <location>
        <begin position="64"/>
        <end position="95"/>
    </location>
</feature>
<dbReference type="Pfam" id="PF00686">
    <property type="entry name" value="CBM_20"/>
    <property type="match status" value="1"/>
</dbReference>
<feature type="domain" description="CBM20" evidence="2">
    <location>
        <begin position="172"/>
        <end position="274"/>
    </location>
</feature>
<accession>A0A1D1YHR2</accession>
<proteinExistence type="predicted"/>
<gene>
    <name evidence="3" type="primary">glaA_0</name>
    <name evidence="3" type="ORF">g.64312</name>
</gene>
<reference evidence="3" key="1">
    <citation type="submission" date="2015-07" db="EMBL/GenBank/DDBJ databases">
        <title>Transcriptome Assembly of Anthurium amnicola.</title>
        <authorList>
            <person name="Suzuki J."/>
        </authorList>
    </citation>
    <scope>NUCLEOTIDE SEQUENCE</scope>
</reference>